<name>A0ABD4T3C6_9CYAN</name>
<keyword evidence="1" id="KW-0812">Transmembrane</keyword>
<dbReference type="PANTHER" id="PTHR45048:SF1">
    <property type="entry name" value="WD REPEAT-CONTAINING PROTEIN 88"/>
    <property type="match status" value="1"/>
</dbReference>
<dbReference type="InterPro" id="IPR015943">
    <property type="entry name" value="WD40/YVTN_repeat-like_dom_sf"/>
</dbReference>
<organism evidence="2 3">
    <name type="scientific">Lyngbya confervoides BDU141951</name>
    <dbReference type="NCBI Taxonomy" id="1574623"/>
    <lineage>
        <taxon>Bacteria</taxon>
        <taxon>Bacillati</taxon>
        <taxon>Cyanobacteriota</taxon>
        <taxon>Cyanophyceae</taxon>
        <taxon>Oscillatoriophycideae</taxon>
        <taxon>Oscillatoriales</taxon>
        <taxon>Microcoleaceae</taxon>
        <taxon>Lyngbya</taxon>
    </lineage>
</organism>
<dbReference type="InterPro" id="IPR011044">
    <property type="entry name" value="Quino_amine_DH_bsu"/>
</dbReference>
<reference evidence="2 3" key="1">
    <citation type="journal article" date="2015" name="Genome Announc.">
        <title>Draft Genome Sequence of Filamentous Marine Cyanobacterium Lyngbya confervoides Strain BDU141951.</title>
        <authorList>
            <person name="Chandrababunaidu M.M."/>
            <person name="Sen D."/>
            <person name="Tripathy S."/>
        </authorList>
    </citation>
    <scope>NUCLEOTIDE SEQUENCE [LARGE SCALE GENOMIC DNA]</scope>
    <source>
        <strain evidence="2 3">BDU141951</strain>
    </source>
</reference>
<dbReference type="PANTHER" id="PTHR45048">
    <property type="match status" value="1"/>
</dbReference>
<keyword evidence="2" id="KW-0614">Plasmid</keyword>
<protein>
    <submittedName>
        <fullName evidence="2">WD40 repeat domain-containing protein</fullName>
    </submittedName>
</protein>
<proteinExistence type="predicted"/>
<evidence type="ECO:0000313" key="3">
    <source>
        <dbReference type="Proteomes" id="UP000031561"/>
    </source>
</evidence>
<feature type="transmembrane region" description="Helical" evidence="1">
    <location>
        <begin position="20"/>
        <end position="39"/>
    </location>
</feature>
<accession>A0ABD4T3C6</accession>
<sequence>MSYLNLDFFLNTVLPKLLTMTLVSFVIGSVTGAVIGWIVKLIGRRRQRDQDSIQPKRWVLTAAMFGSFIGMLLIGMLPIQASPASLIGGPYSGIWLMMMVILLAPTGSILGAVVGAVLGAQLPARINPLKLAAIVTLVSYLICIVALYLGLAPPPVTISPSQTNSPFPVVAQIQGYESFPNDIALSDNGQQLAIANVRYGETRVEVLDLSARRVVHRLKPDYAFGLAFNQDSQELVTVRFHDTVVQTLSTGAVRLRLDGEGVVYPMAGNKLVTLAVVDPWKAKPDTKLDPSSFKVWDLTTGKLLQTIPADLSKVDQANLPIAVSPDRKLLAFPPTLYSNQIQVWDITTGKQVSALINQTPAGILALTFSPDGQQLAVALGQGPSLSVWDWQEAKLFKTIADAERAEKLYWPNPGIFVDSEGGFQVWDPQTGTHLQALDLKPEAPLQSSGAGFKLPSFSRSALSADRTTLAAASHKQGIWVWRVDQN</sequence>
<dbReference type="AlphaFoldDB" id="A0ABD4T3C6"/>
<keyword evidence="3" id="KW-1185">Reference proteome</keyword>
<gene>
    <name evidence="2" type="ORF">QQ91_0009075</name>
</gene>
<keyword evidence="1" id="KW-1133">Transmembrane helix</keyword>
<feature type="transmembrane region" description="Helical" evidence="1">
    <location>
        <begin position="59"/>
        <end position="81"/>
    </location>
</feature>
<comment type="caution">
    <text evidence="2">The sequence shown here is derived from an EMBL/GenBank/DDBJ whole genome shotgun (WGS) entry which is preliminary data.</text>
</comment>
<dbReference type="EMBL" id="JTHE03000050">
    <property type="protein sequence ID" value="MCM1982973.1"/>
    <property type="molecule type" value="Genomic_DNA"/>
</dbReference>
<evidence type="ECO:0000313" key="2">
    <source>
        <dbReference type="EMBL" id="MCM1982973.1"/>
    </source>
</evidence>
<dbReference type="Proteomes" id="UP000031561">
    <property type="component" value="Unassembled WGS sequence"/>
</dbReference>
<dbReference type="SUPFAM" id="SSF50969">
    <property type="entry name" value="YVTN repeat-like/Quinoprotein amine dehydrogenase"/>
    <property type="match status" value="1"/>
</dbReference>
<feature type="transmembrane region" description="Helical" evidence="1">
    <location>
        <begin position="93"/>
        <end position="119"/>
    </location>
</feature>
<feature type="transmembrane region" description="Helical" evidence="1">
    <location>
        <begin position="131"/>
        <end position="151"/>
    </location>
</feature>
<evidence type="ECO:0000256" key="1">
    <source>
        <dbReference type="SAM" id="Phobius"/>
    </source>
</evidence>
<dbReference type="Gene3D" id="2.130.10.10">
    <property type="entry name" value="YVTN repeat-like/Quinoprotein amine dehydrogenase"/>
    <property type="match status" value="2"/>
</dbReference>
<dbReference type="RefSeq" id="WP_166284007.1">
    <property type="nucleotide sequence ID" value="NZ_JTHE03000050.1"/>
</dbReference>
<keyword evidence="1" id="KW-0472">Membrane</keyword>
<geneLocation type="plasmid" evidence="2">
    <name>unnamed1</name>
</geneLocation>